<evidence type="ECO:0000256" key="1">
    <source>
        <dbReference type="SAM" id="Phobius"/>
    </source>
</evidence>
<reference evidence="2" key="1">
    <citation type="journal article" date="2005" name="Genome Res.">
        <title>Comparative genome sequencing of Drosophila pseudoobscura: chromosomal, gene, and cis-element evolution.</title>
        <authorList>
            <person name="Richards S."/>
            <person name="Liu Y."/>
            <person name="Bettencourt B.R."/>
            <person name="Hradecky P."/>
            <person name="Letovsky S."/>
            <person name="Nielsen R."/>
            <person name="Thornton K."/>
            <person name="Hubisz M.J."/>
            <person name="Chen R."/>
            <person name="Meisel R.P."/>
            <person name="Couronne O."/>
            <person name="Hua S."/>
            <person name="Smith M.A."/>
            <person name="Zhang P."/>
            <person name="Liu J."/>
            <person name="Bussemaker H.J."/>
            <person name="van Batenburg M.F."/>
            <person name="Howells S.L."/>
            <person name="Scherer S.E."/>
            <person name="Sodergren E."/>
            <person name="Matthews B.B."/>
            <person name="Crosby M.A."/>
            <person name="Schroeder A.J."/>
            <person name="Ortiz-Barrientos D."/>
            <person name="Rives C.M."/>
            <person name="Metzker M.L."/>
            <person name="Muzny D.M."/>
            <person name="Scott G."/>
            <person name="Steffen D."/>
            <person name="Wheeler D.A."/>
            <person name="Worley K.C."/>
            <person name="Havlak P."/>
            <person name="Durbin K.J."/>
            <person name="Egan A."/>
            <person name="Gill R."/>
            <person name="Hume J."/>
            <person name="Morgan M.B."/>
            <person name="Miner G."/>
            <person name="Hamilton C."/>
            <person name="Huang Y."/>
            <person name="Waldron L."/>
            <person name="Verduzco D."/>
            <person name="Clerc-Blankenburg K.P."/>
            <person name="Dubchak I."/>
            <person name="Noor M.A."/>
            <person name="Anderson W."/>
            <person name="White K.P."/>
            <person name="Clark A.G."/>
            <person name="Schaeffer S.W."/>
            <person name="Gelbart W."/>
            <person name="Weinstock G.M."/>
            <person name="Gibbs R.A."/>
        </authorList>
    </citation>
    <scope>NUCLEOTIDE SEQUENCE [LARGE SCALE GENOMIC DNA]</scope>
    <source>
        <strain evidence="2">MV2-25</strain>
    </source>
</reference>
<keyword evidence="1" id="KW-0472">Membrane</keyword>
<reference evidence="2" key="4">
    <citation type="submission" date="2015-11" db="EMBL/GenBank/DDBJ databases">
        <authorList>
            <consortium name="FlyBase"/>
        </authorList>
    </citation>
    <scope>NUCLEOTIDE SEQUENCE</scope>
    <source>
        <strain evidence="2">MV2-25</strain>
    </source>
</reference>
<dbReference type="AlphaFoldDB" id="A0A0R3P360"/>
<dbReference type="Bgee" id="FBgn0272609">
    <property type="expression patterns" value="Expressed in insect adult head"/>
</dbReference>
<keyword evidence="1" id="KW-0812">Transmembrane</keyword>
<evidence type="ECO:0000313" key="2">
    <source>
        <dbReference type="EMBL" id="KRT05715.1"/>
    </source>
</evidence>
<organism evidence="2">
    <name type="scientific">Drosophila pseudoobscura pseudoobscura</name>
    <name type="common">Fruit fly</name>
    <dbReference type="NCBI Taxonomy" id="46245"/>
    <lineage>
        <taxon>Eukaryota</taxon>
        <taxon>Metazoa</taxon>
        <taxon>Ecdysozoa</taxon>
        <taxon>Arthropoda</taxon>
        <taxon>Hexapoda</taxon>
        <taxon>Insecta</taxon>
        <taxon>Pterygota</taxon>
        <taxon>Neoptera</taxon>
        <taxon>Endopterygota</taxon>
        <taxon>Diptera</taxon>
        <taxon>Brachycera</taxon>
        <taxon>Muscomorpha</taxon>
        <taxon>Ephydroidea</taxon>
        <taxon>Drosophilidae</taxon>
        <taxon>Drosophila</taxon>
        <taxon>Sophophora</taxon>
    </lineage>
</organism>
<sequence>MMANTGGPRQRSMQLIAGVVTSIILYGSAVWAPAMMVSTYSRDCRSAYRCCALRVTCCFRTVSEDAALVVASLVPLDLLAAERQSGVEVASERRERTIAQWQRRWDQAGVD</sequence>
<reference evidence="2" key="2">
    <citation type="journal article" date="2007" name="Nature">
        <title>Evolution of genes and genomes on the Drosophila phylogeny.</title>
        <authorList>
            <consortium name="Drosophila 12 Genomes Consortium"/>
            <person name="Clark A.G."/>
            <person name="Eisen M.B."/>
            <person name="Smith D.R."/>
            <person name="Bergman C.M."/>
            <person name="Oliver B."/>
            <person name="Markow T.A."/>
            <person name="Kaufman T.C."/>
            <person name="Kellis M."/>
            <person name="Gelbart W."/>
            <person name="Iyer V.N."/>
            <person name="Pollard D.A."/>
            <person name="Sackton T.B."/>
            <person name="Larracuente A.M."/>
            <person name="Singh N.D."/>
            <person name="Abad J.P."/>
            <person name="Abt D.N."/>
            <person name="Adryan B."/>
            <person name="Aguade M."/>
            <person name="Akashi H."/>
            <person name="Anderson W.W."/>
            <person name="Aquadro C.F."/>
            <person name="Ardell D.H."/>
            <person name="Arguello R."/>
            <person name="Artieri C.G."/>
            <person name="Barbash D.A."/>
            <person name="Barker D."/>
            <person name="Barsanti P."/>
            <person name="Batterham P."/>
            <person name="Batzoglou S."/>
            <person name="Begun D."/>
            <person name="Bhutkar A."/>
            <person name="Blanco E."/>
            <person name="Bosak S.A."/>
            <person name="Bradley R.K."/>
            <person name="Brand A.D."/>
            <person name="Brent M.R."/>
            <person name="Brooks A.N."/>
            <person name="Brown R.H."/>
            <person name="Butlin R.K."/>
            <person name="Caggese C."/>
            <person name="Calvi B.R."/>
            <person name="Bernardo de Carvalho A."/>
            <person name="Caspi A."/>
            <person name="Castrezana S."/>
            <person name="Celniker S.E."/>
            <person name="Chang J.L."/>
            <person name="Chapple C."/>
            <person name="Chatterji S."/>
            <person name="Chinwalla A."/>
            <person name="Civetta A."/>
            <person name="Clifton S.W."/>
            <person name="Comeron J.M."/>
            <person name="Costello J.C."/>
            <person name="Coyne J.A."/>
            <person name="Daub J."/>
            <person name="David R.G."/>
            <person name="Delcher A.L."/>
            <person name="Delehaunty K."/>
            <person name="Do C.B."/>
            <person name="Ebling H."/>
            <person name="Edwards K."/>
            <person name="Eickbush T."/>
            <person name="Evans J.D."/>
            <person name="Filipski A."/>
            <person name="Findeiss S."/>
            <person name="Freyhult E."/>
            <person name="Fulton L."/>
            <person name="Fulton R."/>
            <person name="Garcia A.C."/>
            <person name="Gardiner A."/>
            <person name="Garfield D.A."/>
            <person name="Garvin B.E."/>
            <person name="Gibson G."/>
            <person name="Gilbert D."/>
            <person name="Gnerre S."/>
            <person name="Godfrey J."/>
            <person name="Good R."/>
            <person name="Gotea V."/>
            <person name="Gravely B."/>
            <person name="Greenberg A.J."/>
            <person name="Griffiths-Jones S."/>
            <person name="Gross S."/>
            <person name="Guigo R."/>
            <person name="Gustafson E.A."/>
            <person name="Haerty W."/>
            <person name="Hahn M.W."/>
            <person name="Halligan D.L."/>
            <person name="Halpern A.L."/>
            <person name="Halter G.M."/>
            <person name="Han M.V."/>
            <person name="Heger A."/>
            <person name="Hillier L."/>
            <person name="Hinrichs A.S."/>
            <person name="Holmes I."/>
            <person name="Hoskins R.A."/>
            <person name="Hubisz M.J."/>
            <person name="Hultmark D."/>
            <person name="Huntley M.A."/>
            <person name="Jaffe D.B."/>
            <person name="Jagadeeshan S."/>
            <person name="Jeck W.R."/>
            <person name="Johnson J."/>
            <person name="Jones C.D."/>
            <person name="Jordan W.C."/>
            <person name="Karpen G.H."/>
            <person name="Kataoka E."/>
            <person name="Keightley P.D."/>
            <person name="Kheradpour P."/>
            <person name="Kirkness E.F."/>
            <person name="Koerich L.B."/>
            <person name="Kristiansen K."/>
            <person name="Kudrna D."/>
            <person name="Kulathinal R.J."/>
            <person name="Kumar S."/>
            <person name="Kwok R."/>
            <person name="Lander E."/>
            <person name="Langley C.H."/>
            <person name="Lapoint R."/>
            <person name="Lazzaro B.P."/>
            <person name="Lee S.J."/>
            <person name="Levesque L."/>
            <person name="Li R."/>
            <person name="Lin C.F."/>
            <person name="Lin M.F."/>
            <person name="Lindblad-Toh K."/>
            <person name="Llopart A."/>
            <person name="Long M."/>
            <person name="Low L."/>
            <person name="Lozovsky E."/>
            <person name="Lu J."/>
            <person name="Luo M."/>
            <person name="Machado C.A."/>
            <person name="Makalowski W."/>
            <person name="Marzo M."/>
            <person name="Matsuda M."/>
            <person name="Matzkin L."/>
            <person name="McAllister B."/>
            <person name="McBride C.S."/>
            <person name="McKernan B."/>
            <person name="McKernan K."/>
            <person name="Mendez-Lago M."/>
            <person name="Minx P."/>
            <person name="Mollenhauer M.U."/>
            <person name="Montooth K."/>
            <person name="Mount S.M."/>
            <person name="Mu X."/>
            <person name="Myers E."/>
            <person name="Negre B."/>
            <person name="Newfeld S."/>
            <person name="Nielsen R."/>
            <person name="Noor M.A."/>
            <person name="O'Grady P."/>
            <person name="Pachter L."/>
            <person name="Papaceit M."/>
            <person name="Parisi M.J."/>
            <person name="Parisi M."/>
            <person name="Parts L."/>
            <person name="Pedersen J.S."/>
            <person name="Pesole G."/>
            <person name="Phillippy A.M."/>
            <person name="Ponting C.P."/>
            <person name="Pop M."/>
            <person name="Porcelli D."/>
            <person name="Powell J.R."/>
            <person name="Prohaska S."/>
            <person name="Pruitt K."/>
            <person name="Puig M."/>
            <person name="Quesneville H."/>
            <person name="Ram K.R."/>
            <person name="Rand D."/>
            <person name="Rasmussen M.D."/>
            <person name="Reed L.K."/>
            <person name="Reenan R."/>
            <person name="Reily A."/>
            <person name="Remington K.A."/>
            <person name="Rieger T.T."/>
            <person name="Ritchie M.G."/>
            <person name="Robin C."/>
            <person name="Rogers Y.H."/>
            <person name="Rohde C."/>
            <person name="Rozas J."/>
            <person name="Rubenfield M.J."/>
            <person name="Ruiz A."/>
            <person name="Russo S."/>
            <person name="Salzberg S.L."/>
            <person name="Sanchez-Gracia A."/>
            <person name="Saranga D.J."/>
            <person name="Sato H."/>
            <person name="Schaeffer S.W."/>
            <person name="Schatz M.C."/>
            <person name="Schlenke T."/>
            <person name="Schwartz R."/>
            <person name="Segarra C."/>
            <person name="Singh R.S."/>
            <person name="Sirot L."/>
            <person name="Sirota M."/>
            <person name="Sisneros N.B."/>
            <person name="Smith C.D."/>
            <person name="Smith T.F."/>
            <person name="Spieth J."/>
            <person name="Stage D.E."/>
            <person name="Stark A."/>
            <person name="Stephan W."/>
            <person name="Strausberg R.L."/>
            <person name="Strempel S."/>
            <person name="Sturgill D."/>
            <person name="Sutton G."/>
            <person name="Sutton G.G."/>
            <person name="Tao W."/>
            <person name="Teichmann S."/>
            <person name="Tobari Y.N."/>
            <person name="Tomimura Y."/>
            <person name="Tsolas J.M."/>
            <person name="Valente V.L."/>
            <person name="Venter E."/>
            <person name="Venter J.C."/>
            <person name="Vicario S."/>
            <person name="Vieira F.G."/>
            <person name="Vilella A.J."/>
            <person name="Villasante A."/>
            <person name="Walenz B."/>
            <person name="Wang J."/>
            <person name="Wasserman M."/>
            <person name="Watts T."/>
            <person name="Wilson D."/>
            <person name="Wilson R.K."/>
            <person name="Wing R.A."/>
            <person name="Wolfner M.F."/>
            <person name="Wong A."/>
            <person name="Wong G.K."/>
            <person name="Wu C.I."/>
            <person name="Wu G."/>
            <person name="Yamamoto D."/>
            <person name="Yang H.P."/>
            <person name="Yang S.P."/>
            <person name="Yorke J.A."/>
            <person name="Yoshida K."/>
            <person name="Zdobnov E."/>
            <person name="Zhang P."/>
            <person name="Zhang Y."/>
            <person name="Zimin A.V."/>
            <person name="Baldwin J."/>
            <person name="Abdouelleil A."/>
            <person name="Abdulkadir J."/>
            <person name="Abebe A."/>
            <person name="Abera B."/>
            <person name="Abreu J."/>
            <person name="Acer S.C."/>
            <person name="Aftuck L."/>
            <person name="Alexander A."/>
            <person name="An P."/>
            <person name="Anderson E."/>
            <person name="Anderson S."/>
            <person name="Arachi H."/>
            <person name="Azer M."/>
            <person name="Bachantsang P."/>
            <person name="Barry A."/>
            <person name="Bayul T."/>
            <person name="Berlin A."/>
            <person name="Bessette D."/>
            <person name="Bloom T."/>
            <person name="Blye J."/>
            <person name="Boguslavskiy L."/>
            <person name="Bonnet C."/>
            <person name="Boukhgalter B."/>
            <person name="Bourzgui I."/>
            <person name="Brown A."/>
            <person name="Cahill P."/>
            <person name="Channer S."/>
            <person name="Cheshatsang Y."/>
            <person name="Chuda L."/>
            <person name="Citroen M."/>
            <person name="Collymore A."/>
            <person name="Cooke P."/>
            <person name="Costello M."/>
            <person name="D'Aco K."/>
            <person name="Daza R."/>
            <person name="De Haan G."/>
            <person name="DeGray S."/>
            <person name="DeMaso C."/>
            <person name="Dhargay N."/>
            <person name="Dooley K."/>
            <person name="Dooley E."/>
            <person name="Doricent M."/>
            <person name="Dorje P."/>
            <person name="Dorjee K."/>
            <person name="Dupes A."/>
            <person name="Elong R."/>
            <person name="Falk J."/>
            <person name="Farina A."/>
            <person name="Faro S."/>
            <person name="Ferguson D."/>
            <person name="Fisher S."/>
            <person name="Foley C.D."/>
            <person name="Franke A."/>
            <person name="Friedrich D."/>
            <person name="Gadbois L."/>
            <person name="Gearin G."/>
            <person name="Gearin C.R."/>
            <person name="Giannoukos G."/>
            <person name="Goode T."/>
            <person name="Graham J."/>
            <person name="Grandbois E."/>
            <person name="Grewal S."/>
            <person name="Gyaltsen K."/>
            <person name="Hafez N."/>
            <person name="Hagos B."/>
            <person name="Hall J."/>
            <person name="Henson C."/>
            <person name="Hollinger A."/>
            <person name="Honan T."/>
            <person name="Huard M.D."/>
            <person name="Hughes L."/>
            <person name="Hurhula B."/>
            <person name="Husby M.E."/>
            <person name="Kamat A."/>
            <person name="Kanga B."/>
            <person name="Kashin S."/>
            <person name="Khazanovich D."/>
            <person name="Kisner P."/>
            <person name="Lance K."/>
            <person name="Lara M."/>
            <person name="Lee W."/>
            <person name="Lennon N."/>
            <person name="Letendre F."/>
            <person name="LeVine R."/>
            <person name="Lipovsky A."/>
            <person name="Liu X."/>
            <person name="Liu J."/>
            <person name="Liu S."/>
            <person name="Lokyitsang T."/>
            <person name="Lokyitsang Y."/>
            <person name="Lubonja R."/>
            <person name="Lui A."/>
            <person name="MacDonald P."/>
            <person name="Magnisalis V."/>
            <person name="Maru K."/>
            <person name="Matthews C."/>
            <person name="McCusker W."/>
            <person name="McDonough S."/>
            <person name="Mehta T."/>
            <person name="Meldrim J."/>
            <person name="Meneus L."/>
            <person name="Mihai O."/>
            <person name="Mihalev A."/>
            <person name="Mihova T."/>
            <person name="Mittelman R."/>
            <person name="Mlenga V."/>
            <person name="Montmayeur A."/>
            <person name="Mulrain L."/>
            <person name="Navidi A."/>
            <person name="Naylor J."/>
            <person name="Negash T."/>
            <person name="Nguyen T."/>
            <person name="Nguyen N."/>
            <person name="Nicol R."/>
            <person name="Norbu C."/>
            <person name="Norbu N."/>
            <person name="Novod N."/>
            <person name="O'Neill B."/>
            <person name="Osman S."/>
            <person name="Markiewicz E."/>
            <person name="Oyono O.L."/>
            <person name="Patti C."/>
            <person name="Phunkhang P."/>
            <person name="Pierre F."/>
            <person name="Priest M."/>
            <person name="Raghuraman S."/>
            <person name="Rege F."/>
            <person name="Reyes R."/>
            <person name="Rise C."/>
            <person name="Rogov P."/>
            <person name="Ross K."/>
            <person name="Ryan E."/>
            <person name="Settipalli S."/>
            <person name="Shea T."/>
            <person name="Sherpa N."/>
            <person name="Shi L."/>
            <person name="Shih D."/>
            <person name="Sparrow T."/>
            <person name="Spaulding J."/>
            <person name="Stalker J."/>
            <person name="Stange-Thomann N."/>
            <person name="Stavropoulos S."/>
            <person name="Stone C."/>
            <person name="Strader C."/>
            <person name="Tesfaye S."/>
            <person name="Thomson T."/>
            <person name="Thoulutsang Y."/>
            <person name="Thoulutsang D."/>
            <person name="Topham K."/>
            <person name="Topping I."/>
            <person name="Tsamla T."/>
            <person name="Vassiliev H."/>
            <person name="Vo A."/>
            <person name="Wangchuk T."/>
            <person name="Wangdi T."/>
            <person name="Weiand M."/>
            <person name="Wilkinson J."/>
            <person name="Wilson A."/>
            <person name="Yadav S."/>
            <person name="Young G."/>
            <person name="Yu Q."/>
            <person name="Zembek L."/>
            <person name="Zhong D."/>
            <person name="Zimmer A."/>
            <person name="Zwirko Z."/>
            <person name="Jaffe D.B."/>
            <person name="Alvarez P."/>
            <person name="Brockman W."/>
            <person name="Butler J."/>
            <person name="Chin C."/>
            <person name="Gnerre S."/>
            <person name="Grabherr M."/>
            <person name="Kleber M."/>
            <person name="Mauceli E."/>
            <person name="MacCallum I."/>
        </authorList>
    </citation>
    <scope>NUCLEOTIDE SEQUENCE [LARGE SCALE GENOMIC DNA]</scope>
    <source>
        <strain evidence="2">MV2-25</strain>
    </source>
</reference>
<name>A0A0R3P360_DROPS</name>
<gene>
    <name evidence="2" type="primary">Dpse\GA32202</name>
    <name evidence="2" type="ORF">Dpse_GA32202</name>
</gene>
<reference evidence="2" key="3">
    <citation type="journal article" date="2012" name="PLoS ONE">
        <title>Mind the gap: upgrading genomes with Pacific Biosciences RS long-read sequencing technology.</title>
        <authorList>
            <person name="English A.C."/>
            <person name="Richards S."/>
            <person name="Han Y."/>
            <person name="Wang M."/>
            <person name="Vee V."/>
            <person name="Qu J."/>
            <person name="Qin X."/>
            <person name="Muzny D.M."/>
            <person name="Reid J.G."/>
            <person name="Worley K.C."/>
            <person name="Gibbs R.A."/>
        </authorList>
    </citation>
    <scope>NUCLEOTIDE SEQUENCE</scope>
    <source>
        <strain evidence="2">MV2-25</strain>
    </source>
</reference>
<dbReference type="EMBL" id="CH675236">
    <property type="protein sequence ID" value="KRT05715.1"/>
    <property type="molecule type" value="Genomic_DNA"/>
</dbReference>
<protein>
    <submittedName>
        <fullName evidence="2">Uncharacterized protein</fullName>
    </submittedName>
</protein>
<keyword evidence="1" id="KW-1133">Transmembrane helix</keyword>
<proteinExistence type="predicted"/>
<accession>A0A0R3P360</accession>
<feature type="transmembrane region" description="Helical" evidence="1">
    <location>
        <begin position="12"/>
        <end position="32"/>
    </location>
</feature>
<dbReference type="eggNOG" id="ENOG502SMSG">
    <property type="taxonomic scope" value="Eukaryota"/>
</dbReference>